<evidence type="ECO:0000256" key="8">
    <source>
        <dbReference type="ARBA" id="ARBA00022801"/>
    </source>
</evidence>
<dbReference type="AlphaFoldDB" id="A0A1F6N926"/>
<keyword evidence="9" id="KW-0862">Zinc</keyword>
<dbReference type="SUPFAM" id="SSF57716">
    <property type="entry name" value="Glucocorticoid receptor-like (DNA-binding domain)"/>
    <property type="match status" value="1"/>
</dbReference>
<evidence type="ECO:0000256" key="5">
    <source>
        <dbReference type="ARBA" id="ARBA00022723"/>
    </source>
</evidence>
<evidence type="ECO:0000256" key="4">
    <source>
        <dbReference type="ARBA" id="ARBA00011245"/>
    </source>
</evidence>
<evidence type="ECO:0000259" key="17">
    <source>
        <dbReference type="PROSITE" id="PS51066"/>
    </source>
</evidence>
<evidence type="ECO:0000256" key="7">
    <source>
        <dbReference type="ARBA" id="ARBA00022771"/>
    </source>
</evidence>
<evidence type="ECO:0000313" key="19">
    <source>
        <dbReference type="EMBL" id="OGH80361.1"/>
    </source>
</evidence>
<dbReference type="PROSITE" id="PS01242">
    <property type="entry name" value="ZF_FPG_1"/>
    <property type="match status" value="1"/>
</dbReference>
<evidence type="ECO:0000259" key="18">
    <source>
        <dbReference type="PROSITE" id="PS51068"/>
    </source>
</evidence>
<evidence type="ECO:0000256" key="12">
    <source>
        <dbReference type="ARBA" id="ARBA00023239"/>
    </source>
</evidence>
<evidence type="ECO:0000313" key="20">
    <source>
        <dbReference type="Proteomes" id="UP000178726"/>
    </source>
</evidence>
<dbReference type="InterPro" id="IPR012319">
    <property type="entry name" value="FPG_cat"/>
</dbReference>
<evidence type="ECO:0000256" key="14">
    <source>
        <dbReference type="ARBA" id="ARBA00023295"/>
    </source>
</evidence>
<dbReference type="GO" id="GO:0034039">
    <property type="term" value="F:8-oxo-7,8-dihydroguanine DNA N-glycosylase activity"/>
    <property type="evidence" value="ECO:0007669"/>
    <property type="project" value="TreeGrafter"/>
</dbReference>
<dbReference type="SUPFAM" id="SSF46946">
    <property type="entry name" value="S13-like H2TH domain"/>
    <property type="match status" value="1"/>
</dbReference>
<comment type="catalytic activity">
    <reaction evidence="15">
        <text>2'-deoxyribonucleotide-(2'-deoxyribose 5'-phosphate)-2'-deoxyribonucleotide-DNA = a 3'-end 2'-deoxyribonucleotide-(2,3-dehydro-2,3-deoxyribose 5'-phosphate)-DNA + a 5'-end 5'-phospho-2'-deoxyribonucleoside-DNA + H(+)</text>
        <dbReference type="Rhea" id="RHEA:66592"/>
        <dbReference type="Rhea" id="RHEA-COMP:13180"/>
        <dbReference type="Rhea" id="RHEA-COMP:16897"/>
        <dbReference type="Rhea" id="RHEA-COMP:17067"/>
        <dbReference type="ChEBI" id="CHEBI:15378"/>
        <dbReference type="ChEBI" id="CHEBI:136412"/>
        <dbReference type="ChEBI" id="CHEBI:157695"/>
        <dbReference type="ChEBI" id="CHEBI:167181"/>
        <dbReference type="EC" id="4.2.99.18"/>
    </reaction>
</comment>
<keyword evidence="13" id="KW-0511">Multifunctional enzyme</keyword>
<keyword evidence="6" id="KW-0227">DNA damage</keyword>
<dbReference type="InterPro" id="IPR015886">
    <property type="entry name" value="H2TH_FPG"/>
</dbReference>
<keyword evidence="14" id="KW-0326">Glycosidase</keyword>
<evidence type="ECO:0000256" key="6">
    <source>
        <dbReference type="ARBA" id="ARBA00022763"/>
    </source>
</evidence>
<proteinExistence type="inferred from homology"/>
<dbReference type="SMART" id="SM01232">
    <property type="entry name" value="H2TH"/>
    <property type="match status" value="1"/>
</dbReference>
<dbReference type="FunFam" id="1.10.8.50:FF:000003">
    <property type="entry name" value="Formamidopyrimidine-DNA glycosylase"/>
    <property type="match status" value="1"/>
</dbReference>
<evidence type="ECO:0000256" key="13">
    <source>
        <dbReference type="ARBA" id="ARBA00023268"/>
    </source>
</evidence>
<keyword evidence="10" id="KW-0238">DNA-binding</keyword>
<evidence type="ECO:0000256" key="16">
    <source>
        <dbReference type="PROSITE-ProRule" id="PRU00391"/>
    </source>
</evidence>
<accession>A0A1F6N926</accession>
<dbReference type="Proteomes" id="UP000178726">
    <property type="component" value="Unassembled WGS sequence"/>
</dbReference>
<dbReference type="EMBL" id="MFQK01000052">
    <property type="protein sequence ID" value="OGH80361.1"/>
    <property type="molecule type" value="Genomic_DNA"/>
</dbReference>
<keyword evidence="11" id="KW-0234">DNA repair</keyword>
<dbReference type="InterPro" id="IPR010979">
    <property type="entry name" value="Ribosomal_uS13-like_H2TH"/>
</dbReference>
<comment type="catalytic activity">
    <reaction evidence="1">
        <text>Hydrolysis of DNA containing ring-opened 7-methylguanine residues, releasing 2,6-diamino-4-hydroxy-5-(N-methyl)formamidopyrimidine.</text>
        <dbReference type="EC" id="3.2.2.23"/>
    </reaction>
</comment>
<evidence type="ECO:0000256" key="2">
    <source>
        <dbReference type="ARBA" id="ARBA00001947"/>
    </source>
</evidence>
<keyword evidence="7 16" id="KW-0863">Zinc-finger</keyword>
<evidence type="ECO:0000256" key="15">
    <source>
        <dbReference type="ARBA" id="ARBA00044632"/>
    </source>
</evidence>
<keyword evidence="8" id="KW-0378">Hydrolase</keyword>
<dbReference type="NCBIfam" id="TIGR00577">
    <property type="entry name" value="fpg"/>
    <property type="match status" value="1"/>
</dbReference>
<dbReference type="Pfam" id="PF06831">
    <property type="entry name" value="H2TH"/>
    <property type="match status" value="1"/>
</dbReference>
<comment type="cofactor">
    <cofactor evidence="2">
        <name>Zn(2+)</name>
        <dbReference type="ChEBI" id="CHEBI:29105"/>
    </cofactor>
</comment>
<evidence type="ECO:0000256" key="9">
    <source>
        <dbReference type="ARBA" id="ARBA00022833"/>
    </source>
</evidence>
<dbReference type="InterPro" id="IPR035937">
    <property type="entry name" value="FPG_N"/>
</dbReference>
<evidence type="ECO:0000256" key="10">
    <source>
        <dbReference type="ARBA" id="ARBA00023125"/>
    </source>
</evidence>
<feature type="domain" description="Formamidopyrimidine-DNA glycosylase catalytic" evidence="18">
    <location>
        <begin position="2"/>
        <end position="127"/>
    </location>
</feature>
<keyword evidence="12" id="KW-0456">Lyase</keyword>
<sequence length="285" mass="32528">MPELPEVETIRQDLRQKILNTKIVQVKVLREKAVRSSTFSLPKNLTGKMFSEVERVGKLLMLKVGERYLLIHLKMTGQLIYIKHNKIIAGGHSFPALNTQLPDKHTQIIITFKDGGILYFNDMRRFGYARLVTAAEKEKIAATYGIEPLTSSFTYQKFSEVLNQKKTILKALLLNQAYFAGIGNIYADEICHEARVLPNRRANTLTEAETKKFYNATKKILTKAVRYRGTTFNNYLDGEGKKGNFVSFLKVYNRDGLKCKTCKKSLIHKKTLAGRGTHYCPVCQR</sequence>
<protein>
    <submittedName>
        <fullName evidence="19">DNA-formamidopyrimidine glycosylase</fullName>
    </submittedName>
</protein>
<gene>
    <name evidence="19" type="ORF">A3I29_01925</name>
</gene>
<dbReference type="PROSITE" id="PS50159">
    <property type="entry name" value="RIBOSOMAL_S13_2"/>
    <property type="match status" value="1"/>
</dbReference>
<comment type="similarity">
    <text evidence="3">Belongs to the FPG family.</text>
</comment>
<dbReference type="InterPro" id="IPR020629">
    <property type="entry name" value="FPG_Glyclase"/>
</dbReference>
<feature type="domain" description="FPG-type" evidence="17">
    <location>
        <begin position="250"/>
        <end position="285"/>
    </location>
</feature>
<comment type="subunit">
    <text evidence="4">Monomer.</text>
</comment>
<dbReference type="GO" id="GO:0006284">
    <property type="term" value="P:base-excision repair"/>
    <property type="evidence" value="ECO:0007669"/>
    <property type="project" value="InterPro"/>
</dbReference>
<evidence type="ECO:0000256" key="3">
    <source>
        <dbReference type="ARBA" id="ARBA00009409"/>
    </source>
</evidence>
<reference evidence="19 20" key="1">
    <citation type="journal article" date="2016" name="Nat. Commun.">
        <title>Thousands of microbial genomes shed light on interconnected biogeochemical processes in an aquifer system.</title>
        <authorList>
            <person name="Anantharaman K."/>
            <person name="Brown C.T."/>
            <person name="Hug L.A."/>
            <person name="Sharon I."/>
            <person name="Castelle C.J."/>
            <person name="Probst A.J."/>
            <person name="Thomas B.C."/>
            <person name="Singh A."/>
            <person name="Wilkins M.J."/>
            <person name="Karaoz U."/>
            <person name="Brodie E.L."/>
            <person name="Williams K.H."/>
            <person name="Hubbard S.S."/>
            <person name="Banfield J.F."/>
        </authorList>
    </citation>
    <scope>NUCLEOTIDE SEQUENCE [LARGE SCALE GENOMIC DNA]</scope>
</reference>
<evidence type="ECO:0000256" key="11">
    <source>
        <dbReference type="ARBA" id="ARBA00023204"/>
    </source>
</evidence>
<evidence type="ECO:0000256" key="1">
    <source>
        <dbReference type="ARBA" id="ARBA00001668"/>
    </source>
</evidence>
<dbReference type="STRING" id="1798689.A3I29_01925"/>
<keyword evidence="5" id="KW-0479">Metal-binding</keyword>
<comment type="caution">
    <text evidence="19">The sequence shown here is derived from an EMBL/GenBank/DDBJ whole genome shotgun (WGS) entry which is preliminary data.</text>
</comment>
<dbReference type="InterPro" id="IPR015887">
    <property type="entry name" value="DNA_glyclase_Znf_dom_DNA_BS"/>
</dbReference>
<name>A0A1F6N926_9BACT</name>
<dbReference type="PROSITE" id="PS51068">
    <property type="entry name" value="FPG_CAT"/>
    <property type="match status" value="1"/>
</dbReference>
<dbReference type="GO" id="GO:0003684">
    <property type="term" value="F:damaged DNA binding"/>
    <property type="evidence" value="ECO:0007669"/>
    <property type="project" value="InterPro"/>
</dbReference>
<dbReference type="InterPro" id="IPR000214">
    <property type="entry name" value="Znf_DNA_glyclase/AP_lyase"/>
</dbReference>
<dbReference type="GO" id="GO:0140078">
    <property type="term" value="F:class I DNA-(apurinic or apyrimidinic site) endonuclease activity"/>
    <property type="evidence" value="ECO:0007669"/>
    <property type="project" value="UniProtKB-EC"/>
</dbReference>
<dbReference type="Gene3D" id="1.10.8.50">
    <property type="match status" value="1"/>
</dbReference>
<dbReference type="SUPFAM" id="SSF81624">
    <property type="entry name" value="N-terminal domain of MutM-like DNA repair proteins"/>
    <property type="match status" value="1"/>
</dbReference>
<dbReference type="SMART" id="SM00898">
    <property type="entry name" value="Fapy_DNA_glyco"/>
    <property type="match status" value="1"/>
</dbReference>
<dbReference type="CDD" id="cd08966">
    <property type="entry name" value="EcFpg-like_N"/>
    <property type="match status" value="1"/>
</dbReference>
<dbReference type="Pfam" id="PF01149">
    <property type="entry name" value="Fapy_DNA_glyco"/>
    <property type="match status" value="1"/>
</dbReference>
<dbReference type="GO" id="GO:0008270">
    <property type="term" value="F:zinc ion binding"/>
    <property type="evidence" value="ECO:0007669"/>
    <property type="project" value="UniProtKB-KW"/>
</dbReference>
<dbReference type="PANTHER" id="PTHR22993">
    <property type="entry name" value="FORMAMIDOPYRIMIDINE-DNA GLYCOSYLASE"/>
    <property type="match status" value="1"/>
</dbReference>
<dbReference type="PROSITE" id="PS51066">
    <property type="entry name" value="ZF_FPG_2"/>
    <property type="match status" value="1"/>
</dbReference>
<organism evidence="19 20">
    <name type="scientific">Candidatus Magasanikbacteria bacterium RIFCSPLOWO2_02_FULL_44_11</name>
    <dbReference type="NCBI Taxonomy" id="1798689"/>
    <lineage>
        <taxon>Bacteria</taxon>
        <taxon>Candidatus Magasanikiibacteriota</taxon>
    </lineage>
</organism>
<dbReference type="Gene3D" id="3.20.190.10">
    <property type="entry name" value="MutM-like, N-terminal"/>
    <property type="match status" value="1"/>
</dbReference>
<dbReference type="PANTHER" id="PTHR22993:SF9">
    <property type="entry name" value="FORMAMIDOPYRIMIDINE-DNA GLYCOSYLASE"/>
    <property type="match status" value="1"/>
</dbReference>
<dbReference type="NCBIfam" id="NF002211">
    <property type="entry name" value="PRK01103.1"/>
    <property type="match status" value="1"/>
</dbReference>